<reference evidence="2" key="1">
    <citation type="submission" date="2022-01" db="EMBL/GenBank/DDBJ databases">
        <authorList>
            <person name="Jo J.-H."/>
            <person name="Im W.-T."/>
        </authorList>
    </citation>
    <scope>NUCLEOTIDE SEQUENCE</scope>
    <source>
        <strain evidence="2">I2-34</strain>
    </source>
</reference>
<gene>
    <name evidence="2" type="ORF">LVY72_15480</name>
</gene>
<dbReference type="SUPFAM" id="SSF51905">
    <property type="entry name" value="FAD/NAD(P)-binding domain"/>
    <property type="match status" value="1"/>
</dbReference>
<name>A0ABS9L9I6_9MICC</name>
<dbReference type="RefSeq" id="WP_237822460.1">
    <property type="nucleotide sequence ID" value="NZ_JAKLTQ010000012.1"/>
</dbReference>
<dbReference type="InterPro" id="IPR006076">
    <property type="entry name" value="FAD-dep_OxRdtase"/>
</dbReference>
<comment type="caution">
    <text evidence="2">The sequence shown here is derived from an EMBL/GenBank/DDBJ whole genome shotgun (WGS) entry which is preliminary data.</text>
</comment>
<feature type="domain" description="FAD dependent oxidoreductase" evidence="1">
    <location>
        <begin position="49"/>
        <end position="411"/>
    </location>
</feature>
<accession>A0ABS9L9I6</accession>
<organism evidence="2 3">
    <name type="scientific">Arthrobacter hankyongi</name>
    <dbReference type="NCBI Taxonomy" id="2904801"/>
    <lineage>
        <taxon>Bacteria</taxon>
        <taxon>Bacillati</taxon>
        <taxon>Actinomycetota</taxon>
        <taxon>Actinomycetes</taxon>
        <taxon>Micrococcales</taxon>
        <taxon>Micrococcaceae</taxon>
        <taxon>Arthrobacter</taxon>
    </lineage>
</organism>
<dbReference type="EMBL" id="JAKLTQ010000012">
    <property type="protein sequence ID" value="MCG2623300.1"/>
    <property type="molecule type" value="Genomic_DNA"/>
</dbReference>
<dbReference type="InterPro" id="IPR036188">
    <property type="entry name" value="FAD/NAD-bd_sf"/>
</dbReference>
<dbReference type="Proteomes" id="UP001165368">
    <property type="component" value="Unassembled WGS sequence"/>
</dbReference>
<dbReference type="Pfam" id="PF01266">
    <property type="entry name" value="DAO"/>
    <property type="match status" value="1"/>
</dbReference>
<evidence type="ECO:0000259" key="1">
    <source>
        <dbReference type="Pfam" id="PF01266"/>
    </source>
</evidence>
<protein>
    <submittedName>
        <fullName evidence="2">FAD-binding oxidoreductase</fullName>
    </submittedName>
</protein>
<dbReference type="Gene3D" id="3.50.50.60">
    <property type="entry name" value="FAD/NAD(P)-binding domain"/>
    <property type="match status" value="1"/>
</dbReference>
<dbReference type="PANTHER" id="PTHR13847">
    <property type="entry name" value="SARCOSINE DEHYDROGENASE-RELATED"/>
    <property type="match status" value="1"/>
</dbReference>
<proteinExistence type="predicted"/>
<dbReference type="PANTHER" id="PTHR13847:SF281">
    <property type="entry name" value="FAD DEPENDENT OXIDOREDUCTASE DOMAIN-CONTAINING PROTEIN"/>
    <property type="match status" value="1"/>
</dbReference>
<dbReference type="Gene3D" id="3.30.9.10">
    <property type="entry name" value="D-Amino Acid Oxidase, subunit A, domain 2"/>
    <property type="match status" value="1"/>
</dbReference>
<keyword evidence="3" id="KW-1185">Reference proteome</keyword>
<evidence type="ECO:0000313" key="3">
    <source>
        <dbReference type="Proteomes" id="UP001165368"/>
    </source>
</evidence>
<sequence>MTIYDDAEAAVPAARVAAALAGASPVPFWLDDPARPEPLPALAADTATDLAVVGGGYTGLWTALLAKERDPERRVVLLEGRRIGWAASGRNGGFCEASLTHGEANGHRHLPGEAARLAELGRENLQEIADTLERYRIDCGFERTGSLSVATAEHQAGWLRDEAAADPALRYLDRSAVRAEVDSPLFRAGLWDRRGTALLNPARLAWGLQQACRDLGVEIYEHTPVRKLASDRQRLQLATDGGTVSAAEVALATNAFPSLLPHTRLHTVPVYDYALMTEPLSAAQLAGIGWTNRQGLSDLDNRFHYYRLATDPQGRDRILFGGYDAVYHYGRRMRPEYEQRPQTFGKLAAHFFATFPQLDGVKFSHQWGGAIDTCSRFFAFFATGHRGRTAHAAGFTGLGVAASRFAANVMLDLLSGEPTERTRLRMVRKKPLPFPPEPLAWLGIQATNGALARADRNRGRRGPWLKLTDAVGMGFDS</sequence>
<evidence type="ECO:0000313" key="2">
    <source>
        <dbReference type="EMBL" id="MCG2623300.1"/>
    </source>
</evidence>